<dbReference type="InterPro" id="IPR001604">
    <property type="entry name" value="Endo_G_ENPP1-like_dom"/>
</dbReference>
<keyword evidence="6" id="KW-0732">Signal</keyword>
<evidence type="ECO:0000259" key="7">
    <source>
        <dbReference type="SMART" id="SM00892"/>
    </source>
</evidence>
<dbReference type="SMART" id="SM00892">
    <property type="entry name" value="Endonuclease_NS"/>
    <property type="match status" value="1"/>
</dbReference>
<keyword evidence="2" id="KW-0540">Nuclease</keyword>
<name>A0A6A7G4Z5_9CRUS</name>
<dbReference type="Pfam" id="PF01223">
    <property type="entry name" value="Endonuclease_NS"/>
    <property type="match status" value="1"/>
</dbReference>
<dbReference type="PANTHER" id="PTHR13966">
    <property type="entry name" value="ENDONUCLEASE RELATED"/>
    <property type="match status" value="1"/>
</dbReference>
<dbReference type="InterPro" id="IPR044929">
    <property type="entry name" value="DNA/RNA_non-sp_Endonuclease_sf"/>
</dbReference>
<sequence>MDHSVSFLFLLAFVAAATGCDCRWDKDADYPSKYPPLIMDLESWTSVLPKMEGDLRIVTVPEGAELVLACPETVIDELNQEVVQATCLGDTTLTVDGEDYSLSELGCAKRPRETLMKDLGSCGGSIGTEHAIGFDVVGYDFYELVRVCFDPEEEANLYSTHTIRGAYEAASDSNPDRPSFKSDSGFYSVSVSTCYEQKTQIALMEDILGDSSVIDVNSNLYFARGHLAPDADFVTEQERDATYYYINVAPQWQTFNNGNWKMLEFDVRELSSVRGSDLTVWTGTWKVLEMDDINNNGVDIYLGLSEGESVVPAPAVMWKVVYDPATNEGAAVVGVNYPYLTSFPDTICGSESFCSELLWLSFNQENLESGAMYCCTVQELLDAVPYAPDLGDADILTE</sequence>
<dbReference type="GO" id="GO:0003676">
    <property type="term" value="F:nucleic acid binding"/>
    <property type="evidence" value="ECO:0007669"/>
    <property type="project" value="InterPro"/>
</dbReference>
<dbReference type="FunFam" id="3.40.570.10:FF:000007">
    <property type="entry name" value="Alkaline nuclease"/>
    <property type="match status" value="1"/>
</dbReference>
<feature type="chain" id="PRO_5025436495" evidence="6">
    <location>
        <begin position="20"/>
        <end position="398"/>
    </location>
</feature>
<dbReference type="InterPro" id="IPR044925">
    <property type="entry name" value="His-Me_finger_sf"/>
</dbReference>
<organism evidence="8">
    <name type="scientific">Hirondellea gigas</name>
    <dbReference type="NCBI Taxonomy" id="1518452"/>
    <lineage>
        <taxon>Eukaryota</taxon>
        <taxon>Metazoa</taxon>
        <taxon>Ecdysozoa</taxon>
        <taxon>Arthropoda</taxon>
        <taxon>Crustacea</taxon>
        <taxon>Multicrustacea</taxon>
        <taxon>Malacostraca</taxon>
        <taxon>Eumalacostraca</taxon>
        <taxon>Peracarida</taxon>
        <taxon>Amphipoda</taxon>
        <taxon>Amphilochidea</taxon>
        <taxon>Lysianassida</taxon>
        <taxon>Lysianassidira</taxon>
        <taxon>Lysianassoidea</taxon>
        <taxon>Lysianassidae</taxon>
        <taxon>Hirondellea</taxon>
    </lineage>
</organism>
<keyword evidence="5" id="KW-0479">Metal-binding</keyword>
<evidence type="ECO:0000313" key="8">
    <source>
        <dbReference type="EMBL" id="LAC26128.1"/>
    </source>
</evidence>
<evidence type="ECO:0000256" key="1">
    <source>
        <dbReference type="ARBA" id="ARBA00010052"/>
    </source>
</evidence>
<comment type="similarity">
    <text evidence="1">Belongs to the DNA/RNA non-specific endonuclease family.</text>
</comment>
<reference evidence="8" key="1">
    <citation type="submission" date="2017-11" db="EMBL/GenBank/DDBJ databases">
        <title>The sensing device of the deep-sea amphipod.</title>
        <authorList>
            <person name="Kobayashi H."/>
            <person name="Nagahama T."/>
            <person name="Arai W."/>
            <person name="Sasagawa Y."/>
            <person name="Umeda M."/>
            <person name="Hayashi T."/>
            <person name="Nikaido I."/>
            <person name="Watanabe H."/>
            <person name="Oguri K."/>
            <person name="Kitazato H."/>
            <person name="Fujioka K."/>
            <person name="Kido Y."/>
            <person name="Takami H."/>
        </authorList>
    </citation>
    <scope>NUCLEOTIDE SEQUENCE</scope>
    <source>
        <tissue evidence="8">Whole body</tissue>
    </source>
</reference>
<feature type="signal peptide" evidence="6">
    <location>
        <begin position="1"/>
        <end position="19"/>
    </location>
</feature>
<evidence type="ECO:0000256" key="3">
    <source>
        <dbReference type="ARBA" id="ARBA00022759"/>
    </source>
</evidence>
<evidence type="ECO:0000256" key="4">
    <source>
        <dbReference type="PIRSR" id="PIRSR640255-1"/>
    </source>
</evidence>
<dbReference type="GO" id="GO:0000014">
    <property type="term" value="F:single-stranded DNA endodeoxyribonuclease activity"/>
    <property type="evidence" value="ECO:0007669"/>
    <property type="project" value="TreeGrafter"/>
</dbReference>
<protein>
    <submittedName>
        <fullName evidence="8">DNA/RNA non-specific endonuclease</fullName>
    </submittedName>
</protein>
<accession>A0A6A7G4Z5</accession>
<dbReference type="GO" id="GO:0004521">
    <property type="term" value="F:RNA endonuclease activity"/>
    <property type="evidence" value="ECO:0007669"/>
    <property type="project" value="TreeGrafter"/>
</dbReference>
<dbReference type="GO" id="GO:0005743">
    <property type="term" value="C:mitochondrial inner membrane"/>
    <property type="evidence" value="ECO:0007669"/>
    <property type="project" value="TreeGrafter"/>
</dbReference>
<dbReference type="GO" id="GO:0046872">
    <property type="term" value="F:metal ion binding"/>
    <property type="evidence" value="ECO:0007669"/>
    <property type="project" value="UniProtKB-KW"/>
</dbReference>
<evidence type="ECO:0000256" key="2">
    <source>
        <dbReference type="ARBA" id="ARBA00022722"/>
    </source>
</evidence>
<dbReference type="AlphaFoldDB" id="A0A6A7G4Z5"/>
<keyword evidence="3 8" id="KW-0378">Hydrolase</keyword>
<dbReference type="InterPro" id="IPR040255">
    <property type="entry name" value="Non-specific_endonuclease"/>
</dbReference>
<dbReference type="EMBL" id="IACT01007006">
    <property type="protein sequence ID" value="LAC26128.1"/>
    <property type="molecule type" value="mRNA"/>
</dbReference>
<keyword evidence="3 8" id="KW-0255">Endonuclease</keyword>
<dbReference type="Gene3D" id="3.40.570.10">
    <property type="entry name" value="Extracellular Endonuclease, subunit A"/>
    <property type="match status" value="1"/>
</dbReference>
<dbReference type="GO" id="GO:0006309">
    <property type="term" value="P:apoptotic DNA fragmentation"/>
    <property type="evidence" value="ECO:0007669"/>
    <property type="project" value="TreeGrafter"/>
</dbReference>
<proteinExistence type="evidence at transcript level"/>
<feature type="binding site" evidence="5">
    <location>
        <position position="256"/>
    </location>
    <ligand>
        <name>Mg(2+)</name>
        <dbReference type="ChEBI" id="CHEBI:18420"/>
        <note>catalytic</note>
    </ligand>
</feature>
<evidence type="ECO:0000256" key="5">
    <source>
        <dbReference type="PIRSR" id="PIRSR640255-2"/>
    </source>
</evidence>
<feature type="domain" description="DNA/RNA non-specific endonuclease/pyrophosphatase/phosphodiesterase" evidence="7">
    <location>
        <begin position="141"/>
        <end position="380"/>
    </location>
</feature>
<dbReference type="PANTHER" id="PTHR13966:SF17">
    <property type="entry name" value="ENDONUCLEASE-RELATED"/>
    <property type="match status" value="1"/>
</dbReference>
<dbReference type="GO" id="GO:0005634">
    <property type="term" value="C:nucleus"/>
    <property type="evidence" value="ECO:0007669"/>
    <property type="project" value="TreeGrafter"/>
</dbReference>
<dbReference type="SUPFAM" id="SSF54060">
    <property type="entry name" value="His-Me finger endonucleases"/>
    <property type="match status" value="1"/>
</dbReference>
<evidence type="ECO:0000256" key="6">
    <source>
        <dbReference type="SAM" id="SignalP"/>
    </source>
</evidence>
<feature type="active site" description="Proton acceptor" evidence="4">
    <location>
        <position position="226"/>
    </location>
</feature>